<feature type="transmembrane region" description="Helical" evidence="3">
    <location>
        <begin position="179"/>
        <end position="198"/>
    </location>
</feature>
<evidence type="ECO:0000259" key="5">
    <source>
        <dbReference type="Pfam" id="PF04536"/>
    </source>
</evidence>
<dbReference type="Proteomes" id="UP000244962">
    <property type="component" value="Unassembled WGS sequence"/>
</dbReference>
<feature type="signal peptide" evidence="4">
    <location>
        <begin position="1"/>
        <end position="26"/>
    </location>
</feature>
<dbReference type="RefSeq" id="WP_108962663.1">
    <property type="nucleotide sequence ID" value="NZ_QEFB01000005.1"/>
</dbReference>
<evidence type="ECO:0000256" key="3">
    <source>
        <dbReference type="SAM" id="Phobius"/>
    </source>
</evidence>
<evidence type="ECO:0000313" key="6">
    <source>
        <dbReference type="EMBL" id="PWC07351.1"/>
    </source>
</evidence>
<dbReference type="AlphaFoldDB" id="A0A2U1TEP3"/>
<name>A0A2U1TEP3_9MICO</name>
<accession>A0A2U1TEP3</accession>
<dbReference type="EMBL" id="QEFB01000005">
    <property type="protein sequence ID" value="PWC07351.1"/>
    <property type="molecule type" value="Genomic_DNA"/>
</dbReference>
<reference evidence="7" key="1">
    <citation type="submission" date="2018-04" db="EMBL/GenBank/DDBJ databases">
        <authorList>
            <person name="Liu S."/>
            <person name="Wang Z."/>
            <person name="Li J."/>
        </authorList>
    </citation>
    <scope>NUCLEOTIDE SEQUENCE [LARGE SCALE GENOMIC DNA]</scope>
    <source>
        <strain evidence="7">622</strain>
    </source>
</reference>
<dbReference type="PANTHER" id="PTHR30373">
    <property type="entry name" value="UPF0603 PROTEIN YGCG"/>
    <property type="match status" value="1"/>
</dbReference>
<gene>
    <name evidence="6" type="ORF">DF223_06945</name>
</gene>
<feature type="domain" description="TPM" evidence="5">
    <location>
        <begin position="37"/>
        <end position="154"/>
    </location>
</feature>
<proteinExistence type="predicted"/>
<feature type="chain" id="PRO_5015409487" description="TPM domain-containing protein" evidence="4">
    <location>
        <begin position="27"/>
        <end position="697"/>
    </location>
</feature>
<evidence type="ECO:0000313" key="7">
    <source>
        <dbReference type="Proteomes" id="UP000244962"/>
    </source>
</evidence>
<evidence type="ECO:0000256" key="1">
    <source>
        <dbReference type="SAM" id="Coils"/>
    </source>
</evidence>
<evidence type="ECO:0000256" key="4">
    <source>
        <dbReference type="SAM" id="SignalP"/>
    </source>
</evidence>
<keyword evidence="4" id="KW-0732">Signal</keyword>
<feature type="coiled-coil region" evidence="1">
    <location>
        <begin position="333"/>
        <end position="393"/>
    </location>
</feature>
<feature type="coiled-coil region" evidence="1">
    <location>
        <begin position="423"/>
        <end position="454"/>
    </location>
</feature>
<dbReference type="Gene3D" id="3.10.310.50">
    <property type="match status" value="1"/>
</dbReference>
<keyword evidence="3" id="KW-1133">Transmembrane helix</keyword>
<evidence type="ECO:0000256" key="2">
    <source>
        <dbReference type="SAM" id="MobiDB-lite"/>
    </source>
</evidence>
<sequence>MRARSIWGAVTLAVAVVLGTPALASAAEPVILGDSRVVDDSGVLDSSGTQSIETAIDTLRSETGADLWVVYVDTFEDPSDAAEWANDTAENNGLGPNQYILAVATEARVYYLSGDSGGPVTDEQLGEIEQRLVLPELSDGNWAGAGVAAAQGLTNAINGDAVTDAVGTDGGGGLSGGTVWIILLVIASIAVVLVIVLMRRRKKTPAVDPRAGEPAELAAISTEDLDRQAGSALIETDDAVRTSEQELGFAIAQYGEESAAKFREAIATAKTTLSQAFTIKQRLDDAEPDTEQQVRAWNAEIIRLCASANDALDREAAAFDELRQIEKTAPDAVKRLRSELERVSQRRPAAEATLSTLSGRYSPAALSAVADNVEEADERLRFAATALDAADQDLTEGDLSTAAVGIRAAEESIEQAGILLDAIDHAAADLAKAEESIRALVTELENDLQLARSQPDPEGSLANVIGATEGILAELGADRSAGPYSPQELVQRLEAADSTIDSVLTQVRDAEGQRRRSQSMLLHSLTSAQDQVAAAQEYITTRRGAVGAEARTRLAEAERNLGLAMQSRESDSESALIYAQRANELARQSMQYAQNDVSGYGTGFGDVMGGGGRGSSDGSMGAILGGILIGQVLGGGGGGMFGGGGGGMFGGGGGSSRGRSGGGGFGGGGFGGGRSSGRSAGSFGGSGSRSRRGGGRF</sequence>
<dbReference type="InterPro" id="IPR007621">
    <property type="entry name" value="TPM_dom"/>
</dbReference>
<comment type="caution">
    <text evidence="6">The sequence shown here is derived from an EMBL/GenBank/DDBJ whole genome shotgun (WGS) entry which is preliminary data.</text>
</comment>
<protein>
    <recommendedName>
        <fullName evidence="5">TPM domain-containing protein</fullName>
    </recommendedName>
</protein>
<dbReference type="PANTHER" id="PTHR30373:SF2">
    <property type="entry name" value="UPF0603 PROTEIN YGCG"/>
    <property type="match status" value="1"/>
</dbReference>
<feature type="compositionally biased region" description="Gly residues" evidence="2">
    <location>
        <begin position="652"/>
        <end position="675"/>
    </location>
</feature>
<feature type="region of interest" description="Disordered" evidence="2">
    <location>
        <begin position="652"/>
        <end position="697"/>
    </location>
</feature>
<keyword evidence="7" id="KW-1185">Reference proteome</keyword>
<keyword evidence="3" id="KW-0812">Transmembrane</keyword>
<organism evidence="6 7">
    <name type="scientific">Mycetocola zhujimingii</name>
    <dbReference type="NCBI Taxonomy" id="2079792"/>
    <lineage>
        <taxon>Bacteria</taxon>
        <taxon>Bacillati</taxon>
        <taxon>Actinomycetota</taxon>
        <taxon>Actinomycetes</taxon>
        <taxon>Micrococcales</taxon>
        <taxon>Microbacteriaceae</taxon>
        <taxon>Mycetocola</taxon>
    </lineage>
</organism>
<dbReference type="Pfam" id="PF04536">
    <property type="entry name" value="TPM_phosphatase"/>
    <property type="match status" value="1"/>
</dbReference>
<keyword evidence="1" id="KW-0175">Coiled coil</keyword>
<keyword evidence="3" id="KW-0472">Membrane</keyword>